<evidence type="ECO:0000256" key="5">
    <source>
        <dbReference type="PIRSR" id="PIRSR615500-1"/>
    </source>
</evidence>
<dbReference type="CDD" id="cd04842">
    <property type="entry name" value="Peptidases_S8_Kp43_protease"/>
    <property type="match status" value="1"/>
</dbReference>
<dbReference type="PRINTS" id="PR00723">
    <property type="entry name" value="SUBTILISIN"/>
</dbReference>
<comment type="caution">
    <text evidence="9">The sequence shown here is derived from an EMBL/GenBank/DDBJ whole genome shotgun (WGS) entry which is preliminary data.</text>
</comment>
<evidence type="ECO:0000256" key="6">
    <source>
        <dbReference type="PROSITE-ProRule" id="PRU01240"/>
    </source>
</evidence>
<dbReference type="GO" id="GO:0004252">
    <property type="term" value="F:serine-type endopeptidase activity"/>
    <property type="evidence" value="ECO:0007669"/>
    <property type="project" value="UniProtKB-UniRule"/>
</dbReference>
<dbReference type="InterPro" id="IPR051048">
    <property type="entry name" value="Peptidase_S8/S53_subtilisin"/>
</dbReference>
<evidence type="ECO:0000256" key="7">
    <source>
        <dbReference type="SAM" id="MobiDB-lite"/>
    </source>
</evidence>
<protein>
    <submittedName>
        <fullName evidence="9">Subtilase family protein</fullName>
    </submittedName>
</protein>
<feature type="domain" description="Peptidase S8/S53" evidence="8">
    <location>
        <begin position="264"/>
        <end position="595"/>
    </location>
</feature>
<evidence type="ECO:0000259" key="8">
    <source>
        <dbReference type="Pfam" id="PF00082"/>
    </source>
</evidence>
<dbReference type="Gene3D" id="2.60.120.380">
    <property type="match status" value="1"/>
</dbReference>
<organism evidence="9 10">
    <name type="scientific">Paracoccus lutimaris</name>
    <dbReference type="NCBI Taxonomy" id="1490030"/>
    <lineage>
        <taxon>Bacteria</taxon>
        <taxon>Pseudomonadati</taxon>
        <taxon>Pseudomonadota</taxon>
        <taxon>Alphaproteobacteria</taxon>
        <taxon>Rhodobacterales</taxon>
        <taxon>Paracoccaceae</taxon>
        <taxon>Paracoccus</taxon>
    </lineage>
</organism>
<dbReference type="AlphaFoldDB" id="A0A368Z2T0"/>
<dbReference type="GO" id="GO:0006508">
    <property type="term" value="P:proteolysis"/>
    <property type="evidence" value="ECO:0007669"/>
    <property type="project" value="UniProtKB-KW"/>
</dbReference>
<dbReference type="InterPro" id="IPR008979">
    <property type="entry name" value="Galactose-bd-like_sf"/>
</dbReference>
<dbReference type="PROSITE" id="PS00137">
    <property type="entry name" value="SUBTILASE_HIS"/>
    <property type="match status" value="1"/>
</dbReference>
<dbReference type="PANTHER" id="PTHR43399">
    <property type="entry name" value="SUBTILISIN-RELATED"/>
    <property type="match status" value="1"/>
</dbReference>
<feature type="active site" description="Charge relay system" evidence="5 6">
    <location>
        <position position="305"/>
    </location>
</feature>
<dbReference type="InterPro" id="IPR023828">
    <property type="entry name" value="Peptidase_S8_Ser-AS"/>
</dbReference>
<evidence type="ECO:0000256" key="4">
    <source>
        <dbReference type="ARBA" id="ARBA00022825"/>
    </source>
</evidence>
<name>A0A368Z2T0_9RHOB</name>
<dbReference type="PROSITE" id="PS51892">
    <property type="entry name" value="SUBTILASE"/>
    <property type="match status" value="1"/>
</dbReference>
<feature type="region of interest" description="Disordered" evidence="7">
    <location>
        <begin position="437"/>
        <end position="460"/>
    </location>
</feature>
<dbReference type="EMBL" id="QPJL01000004">
    <property type="protein sequence ID" value="RCW86760.1"/>
    <property type="molecule type" value="Genomic_DNA"/>
</dbReference>
<keyword evidence="3 6" id="KW-0378">Hydrolase</keyword>
<evidence type="ECO:0000313" key="10">
    <source>
        <dbReference type="Proteomes" id="UP000253345"/>
    </source>
</evidence>
<reference evidence="9 10" key="1">
    <citation type="submission" date="2018-07" db="EMBL/GenBank/DDBJ databases">
        <title>Genomic Encyclopedia of Type Strains, Phase III (KMG-III): the genomes of soil and plant-associated and newly described type strains.</title>
        <authorList>
            <person name="Whitman W."/>
        </authorList>
    </citation>
    <scope>NUCLEOTIDE SEQUENCE [LARGE SCALE GENOMIC DNA]</scope>
    <source>
        <strain evidence="9 10">CECT 8525</strain>
    </source>
</reference>
<dbReference type="PANTHER" id="PTHR43399:SF4">
    <property type="entry name" value="CELL WALL-ASSOCIATED PROTEASE"/>
    <property type="match status" value="1"/>
</dbReference>
<feature type="active site" description="Charge relay system" evidence="5 6">
    <location>
        <position position="534"/>
    </location>
</feature>
<keyword evidence="4 6" id="KW-0720">Serine protease</keyword>
<dbReference type="OrthoDB" id="8010691at2"/>
<accession>A0A368Z2T0</accession>
<dbReference type="RefSeq" id="WP_147273272.1">
    <property type="nucleotide sequence ID" value="NZ_QPJL01000004.1"/>
</dbReference>
<keyword evidence="2 6" id="KW-0645">Protease</keyword>
<comment type="similarity">
    <text evidence="1 6">Belongs to the peptidase S8 family.</text>
</comment>
<evidence type="ECO:0000256" key="1">
    <source>
        <dbReference type="ARBA" id="ARBA00011073"/>
    </source>
</evidence>
<dbReference type="InterPro" id="IPR036852">
    <property type="entry name" value="Peptidase_S8/S53_dom_sf"/>
</dbReference>
<dbReference type="SUPFAM" id="SSF52743">
    <property type="entry name" value="Subtilisin-like"/>
    <property type="match status" value="1"/>
</dbReference>
<evidence type="ECO:0000256" key="3">
    <source>
        <dbReference type="ARBA" id="ARBA00022801"/>
    </source>
</evidence>
<keyword evidence="10" id="KW-1185">Reference proteome</keyword>
<dbReference type="Pfam" id="PF00082">
    <property type="entry name" value="Peptidase_S8"/>
    <property type="match status" value="1"/>
</dbReference>
<proteinExistence type="inferred from homology"/>
<sequence>MADKRVIAYFMHEREEAEARGLLRDVVATDSFLMGNIDDSELARLEQAGLVVRVVEEVPPEPLDELMASVQNMTVPQAAFERAGDRPVGETTFFTCQLAGPLIEEWRQALEAAGAEILELTGPERYTLRLDPDAHSAVLELGFVLRLRPYSTQSAQPEMARAFTTESVSDYREMRVYEIRLHRAEDMEAVRRWLDEHRIAVAGASGRKLRVHLFEDAPELAQLRLRPEVAQLEDHIPPEMSNARARVILGLDPGTGLAGLSETGRGQIVAVADSGLDDQHPDFQGRIVGLIALGRRNDASDPHGHGTHVAGSVLGDGAASNGEIRGAAPAAQLFFQSIMDAKGQLGGLPLDLNTLLDEAYQAGARIHNNSWSANVAAKYTSYSVEVDEFVEQHPDMTVVIAAGNWGSAHQPQSTQAGRVDWLSVGAPATSKNALTVGASRSDRTEGGHAARTWGEVWPHDFPDDPIRDETISGDPQSLAAFSGRGPCDDRRIKPDVVAPGTDIVSTKSARAPLRNFWGPYPGHQSRYAYMGGTSMAAPLVAGCAALVREYYVDTRQHDPSAALIKATLINGARWLTGKDAISEFAAAPNFHQGFGRVHMPWTIPNADEPGLALCFLDSWKDRALQFFETGARFRYRVNVKAGRDLRICLAWTDLPFRALQNNLDLAVEHLKSGKKWLGNADLPLRLRLPDAENNVEVVRIAAPEAGDYLLQISAGNLLRNSGQAFALVVTGDVGGDLKPY</sequence>
<dbReference type="Proteomes" id="UP000253345">
    <property type="component" value="Unassembled WGS sequence"/>
</dbReference>
<dbReference type="InterPro" id="IPR034058">
    <property type="entry name" value="TagA/B/C/D_pept_dom"/>
</dbReference>
<dbReference type="InterPro" id="IPR015500">
    <property type="entry name" value="Peptidase_S8_subtilisin-rel"/>
</dbReference>
<evidence type="ECO:0000313" key="9">
    <source>
        <dbReference type="EMBL" id="RCW86760.1"/>
    </source>
</evidence>
<dbReference type="InterPro" id="IPR022398">
    <property type="entry name" value="Peptidase_S8_His-AS"/>
</dbReference>
<feature type="active site" description="Charge relay system" evidence="5 6">
    <location>
        <position position="273"/>
    </location>
</feature>
<dbReference type="SUPFAM" id="SSF49785">
    <property type="entry name" value="Galactose-binding domain-like"/>
    <property type="match status" value="1"/>
</dbReference>
<dbReference type="InterPro" id="IPR000209">
    <property type="entry name" value="Peptidase_S8/S53_dom"/>
</dbReference>
<gene>
    <name evidence="9" type="ORF">DFP89_104147</name>
</gene>
<dbReference type="Gene3D" id="3.40.50.200">
    <property type="entry name" value="Peptidase S8/S53 domain"/>
    <property type="match status" value="1"/>
</dbReference>
<dbReference type="PROSITE" id="PS00138">
    <property type="entry name" value="SUBTILASE_SER"/>
    <property type="match status" value="1"/>
</dbReference>
<evidence type="ECO:0000256" key="2">
    <source>
        <dbReference type="ARBA" id="ARBA00022670"/>
    </source>
</evidence>